<evidence type="ECO:0000313" key="6">
    <source>
        <dbReference type="Proteomes" id="UP001597059"/>
    </source>
</evidence>
<gene>
    <name evidence="5" type="ORF">ACFQ45_11765</name>
</gene>
<dbReference type="PANTHER" id="PTHR43537:SF53">
    <property type="entry name" value="HTH-TYPE TRANSCRIPTIONAL REPRESSOR NANR"/>
    <property type="match status" value="1"/>
</dbReference>
<dbReference type="PANTHER" id="PTHR43537">
    <property type="entry name" value="TRANSCRIPTIONAL REGULATOR, GNTR FAMILY"/>
    <property type="match status" value="1"/>
</dbReference>
<dbReference type="SUPFAM" id="SSF48008">
    <property type="entry name" value="GntR ligand-binding domain-like"/>
    <property type="match status" value="1"/>
</dbReference>
<comment type="caution">
    <text evidence="5">The sequence shown here is derived from an EMBL/GenBank/DDBJ whole genome shotgun (WGS) entry which is preliminary data.</text>
</comment>
<sequence>MSTPPETSWIDNNQTKTLSKDDSIHQSILNAIVEHRLTPGTHLPEDSLSEVFGVSRTGIRKVLQRLALEKLITIKPKRGAFVAEPGEQEANDVFAARQLIEPGLMAQVIEKGTKEDWDNLKSIAEQEHQAQQTNQQNLSIQLSSQFHIAVAHIAKNHVLTEVVSQLTTRSSLIIAVYGSQTQIGCECGHHSELIQLLESGEGKKAKAWMKKHLIEIQKSLNIATEVKRTPDFHSIFKQ</sequence>
<dbReference type="InterPro" id="IPR036388">
    <property type="entry name" value="WH-like_DNA-bd_sf"/>
</dbReference>
<evidence type="ECO:0000256" key="2">
    <source>
        <dbReference type="ARBA" id="ARBA00023125"/>
    </source>
</evidence>
<dbReference type="InterPro" id="IPR011711">
    <property type="entry name" value="GntR_C"/>
</dbReference>
<dbReference type="CDD" id="cd07377">
    <property type="entry name" value="WHTH_GntR"/>
    <property type="match status" value="1"/>
</dbReference>
<evidence type="ECO:0000259" key="4">
    <source>
        <dbReference type="PROSITE" id="PS50949"/>
    </source>
</evidence>
<evidence type="ECO:0000256" key="1">
    <source>
        <dbReference type="ARBA" id="ARBA00023015"/>
    </source>
</evidence>
<dbReference type="Pfam" id="PF07729">
    <property type="entry name" value="FCD"/>
    <property type="match status" value="1"/>
</dbReference>
<organism evidence="5 6">
    <name type="scientific">Rhodanobacter aciditrophus</name>
    <dbReference type="NCBI Taxonomy" id="1623218"/>
    <lineage>
        <taxon>Bacteria</taxon>
        <taxon>Pseudomonadati</taxon>
        <taxon>Pseudomonadota</taxon>
        <taxon>Gammaproteobacteria</taxon>
        <taxon>Lysobacterales</taxon>
        <taxon>Rhodanobacteraceae</taxon>
        <taxon>Rhodanobacter</taxon>
    </lineage>
</organism>
<dbReference type="Gene3D" id="1.20.120.530">
    <property type="entry name" value="GntR ligand-binding domain-like"/>
    <property type="match status" value="1"/>
</dbReference>
<dbReference type="InterPro" id="IPR008920">
    <property type="entry name" value="TF_FadR/GntR_C"/>
</dbReference>
<feature type="domain" description="HTH gntR-type" evidence="4">
    <location>
        <begin position="18"/>
        <end position="85"/>
    </location>
</feature>
<dbReference type="InterPro" id="IPR036390">
    <property type="entry name" value="WH_DNA-bd_sf"/>
</dbReference>
<dbReference type="PROSITE" id="PS50949">
    <property type="entry name" value="HTH_GNTR"/>
    <property type="match status" value="1"/>
</dbReference>
<dbReference type="Gene3D" id="1.10.10.10">
    <property type="entry name" value="Winged helix-like DNA-binding domain superfamily/Winged helix DNA-binding domain"/>
    <property type="match status" value="1"/>
</dbReference>
<proteinExistence type="predicted"/>
<dbReference type="Proteomes" id="UP001597059">
    <property type="component" value="Unassembled WGS sequence"/>
</dbReference>
<protein>
    <submittedName>
        <fullName evidence="5">GntR family transcriptional regulator</fullName>
    </submittedName>
</protein>
<dbReference type="RefSeq" id="WP_377367901.1">
    <property type="nucleotide sequence ID" value="NZ_JBHTMN010000012.1"/>
</dbReference>
<dbReference type="SUPFAM" id="SSF46785">
    <property type="entry name" value="Winged helix' DNA-binding domain"/>
    <property type="match status" value="1"/>
</dbReference>
<reference evidence="6" key="1">
    <citation type="journal article" date="2019" name="Int. J. Syst. Evol. Microbiol.">
        <title>The Global Catalogue of Microorganisms (GCM) 10K type strain sequencing project: providing services to taxonomists for standard genome sequencing and annotation.</title>
        <authorList>
            <consortium name="The Broad Institute Genomics Platform"/>
            <consortium name="The Broad Institute Genome Sequencing Center for Infectious Disease"/>
            <person name="Wu L."/>
            <person name="Ma J."/>
        </authorList>
    </citation>
    <scope>NUCLEOTIDE SEQUENCE [LARGE SCALE GENOMIC DNA]</scope>
    <source>
        <strain evidence="6">JCM 30774</strain>
    </source>
</reference>
<dbReference type="EMBL" id="JBHTMN010000012">
    <property type="protein sequence ID" value="MFD1384051.1"/>
    <property type="molecule type" value="Genomic_DNA"/>
</dbReference>
<evidence type="ECO:0000313" key="5">
    <source>
        <dbReference type="EMBL" id="MFD1384051.1"/>
    </source>
</evidence>
<keyword evidence="1" id="KW-0805">Transcription regulation</keyword>
<keyword evidence="2" id="KW-0238">DNA-binding</keyword>
<dbReference type="InterPro" id="IPR000524">
    <property type="entry name" value="Tscrpt_reg_HTH_GntR"/>
</dbReference>
<dbReference type="SMART" id="SM00895">
    <property type="entry name" value="FCD"/>
    <property type="match status" value="1"/>
</dbReference>
<accession>A0ABW4B293</accession>
<name>A0ABW4B293_9GAMM</name>
<dbReference type="SMART" id="SM00345">
    <property type="entry name" value="HTH_GNTR"/>
    <property type="match status" value="1"/>
</dbReference>
<keyword evidence="6" id="KW-1185">Reference proteome</keyword>
<dbReference type="Pfam" id="PF00392">
    <property type="entry name" value="GntR"/>
    <property type="match status" value="1"/>
</dbReference>
<keyword evidence="3" id="KW-0804">Transcription</keyword>
<evidence type="ECO:0000256" key="3">
    <source>
        <dbReference type="ARBA" id="ARBA00023163"/>
    </source>
</evidence>